<keyword evidence="4" id="KW-1185">Reference proteome</keyword>
<dbReference type="Proteomes" id="UP000192132">
    <property type="component" value="Unassembled WGS sequence"/>
</dbReference>
<evidence type="ECO:0000313" key="3">
    <source>
        <dbReference type="EMBL" id="ONG38518.1"/>
    </source>
</evidence>
<dbReference type="CDD" id="cd03020">
    <property type="entry name" value="DsbA_DsbC_DsbG"/>
    <property type="match status" value="1"/>
</dbReference>
<dbReference type="InterPro" id="IPR036249">
    <property type="entry name" value="Thioredoxin-like_sf"/>
</dbReference>
<keyword evidence="1" id="KW-0574">Periplasm</keyword>
<dbReference type="InterPro" id="IPR051470">
    <property type="entry name" value="Thiol:disulfide_interchange"/>
</dbReference>
<feature type="domain" description="Thioredoxin-like fold" evidence="2">
    <location>
        <begin position="16"/>
        <end position="139"/>
    </location>
</feature>
<evidence type="ECO:0000259" key="2">
    <source>
        <dbReference type="Pfam" id="PF13098"/>
    </source>
</evidence>
<dbReference type="InterPro" id="IPR033954">
    <property type="entry name" value="DiS-bond_Isoase_DsbC/G"/>
</dbReference>
<keyword evidence="1" id="KW-0676">Redox-active center</keyword>
<dbReference type="OrthoDB" id="12976at2"/>
<gene>
    <name evidence="3" type="ORF">BKE30_12230</name>
</gene>
<comment type="similarity">
    <text evidence="1">Belongs to the thioredoxin family. DsbC subfamily.</text>
</comment>
<name>A0A1S8CT32_9GAMM</name>
<dbReference type="SUPFAM" id="SSF52833">
    <property type="entry name" value="Thioredoxin-like"/>
    <property type="match status" value="1"/>
</dbReference>
<organism evidence="3 4">
    <name type="scientific">Alkanindiges hydrocarboniclasticus</name>
    <dbReference type="NCBI Taxonomy" id="1907941"/>
    <lineage>
        <taxon>Bacteria</taxon>
        <taxon>Pseudomonadati</taxon>
        <taxon>Pseudomonadota</taxon>
        <taxon>Gammaproteobacteria</taxon>
        <taxon>Moraxellales</taxon>
        <taxon>Moraxellaceae</taxon>
        <taxon>Alkanindiges</taxon>
    </lineage>
</organism>
<accession>A0A1S8CT32</accession>
<dbReference type="Pfam" id="PF13098">
    <property type="entry name" value="Thioredoxin_2"/>
    <property type="match status" value="1"/>
</dbReference>
<dbReference type="AlphaFoldDB" id="A0A1S8CT32"/>
<dbReference type="Gene3D" id="3.40.30.10">
    <property type="entry name" value="Glutaredoxin"/>
    <property type="match status" value="1"/>
</dbReference>
<reference evidence="3 4" key="1">
    <citation type="submission" date="2016-10" db="EMBL/GenBank/DDBJ databases">
        <title>Draft Genome sequence of Alkanindiges sp. strain H1.</title>
        <authorList>
            <person name="Subhash Y."/>
            <person name="Lee S."/>
        </authorList>
    </citation>
    <scope>NUCLEOTIDE SEQUENCE [LARGE SCALE GENOMIC DNA]</scope>
    <source>
        <strain evidence="3 4">H1</strain>
    </source>
</reference>
<dbReference type="InterPro" id="IPR012336">
    <property type="entry name" value="Thioredoxin-like_fold"/>
</dbReference>
<dbReference type="STRING" id="1907941.BKE30_12230"/>
<comment type="caution">
    <text evidence="3">The sequence shown here is derived from an EMBL/GenBank/DDBJ whole genome shotgun (WGS) entry which is preliminary data.</text>
</comment>
<dbReference type="GO" id="GO:0042597">
    <property type="term" value="C:periplasmic space"/>
    <property type="evidence" value="ECO:0007669"/>
    <property type="project" value="UniProtKB-SubCell"/>
</dbReference>
<sequence length="140" mass="15493">MDFNELPFQHAIEFKQGDGSRQLAVFSDPECPYCQRLESELAKLDNVSIHVFQFPLTQLHPNADRITRKIWCSPDRAAAWRDYLIQQIEPDNSADCENPVEANIQLGQVLGVNGTPTLMLSNGKLIAGVASADEIAALLA</sequence>
<evidence type="ECO:0000256" key="1">
    <source>
        <dbReference type="RuleBase" id="RU364038"/>
    </source>
</evidence>
<proteinExistence type="inferred from homology"/>
<dbReference type="EMBL" id="MLCN01000032">
    <property type="protein sequence ID" value="ONG38518.1"/>
    <property type="molecule type" value="Genomic_DNA"/>
</dbReference>
<comment type="function">
    <text evidence="1">Required for disulfide bond formation in some periplasmic proteins. Acts by transferring its disulfide bond to other proteins and is reduced in the process.</text>
</comment>
<dbReference type="PANTHER" id="PTHR35272">
    <property type="entry name" value="THIOL:DISULFIDE INTERCHANGE PROTEIN DSBC-RELATED"/>
    <property type="match status" value="1"/>
</dbReference>
<comment type="subcellular location">
    <subcellularLocation>
        <location evidence="1">Periplasm</location>
    </subcellularLocation>
</comment>
<protein>
    <recommendedName>
        <fullName evidence="1">Thiol:disulfide interchange protein</fullName>
    </recommendedName>
</protein>
<dbReference type="PANTHER" id="PTHR35272:SF3">
    <property type="entry name" value="THIOL:DISULFIDE INTERCHANGE PROTEIN DSBC"/>
    <property type="match status" value="1"/>
</dbReference>
<keyword evidence="1" id="KW-0732">Signal</keyword>
<dbReference type="RefSeq" id="WP_076878889.1">
    <property type="nucleotide sequence ID" value="NZ_MLCN01000032.1"/>
</dbReference>
<evidence type="ECO:0000313" key="4">
    <source>
        <dbReference type="Proteomes" id="UP000192132"/>
    </source>
</evidence>